<organism evidence="2 3">
    <name type="scientific">Curvularia kusanoi</name>
    <name type="common">Cochliobolus kusanoi</name>
    <dbReference type="NCBI Taxonomy" id="90978"/>
    <lineage>
        <taxon>Eukaryota</taxon>
        <taxon>Fungi</taxon>
        <taxon>Dikarya</taxon>
        <taxon>Ascomycota</taxon>
        <taxon>Pezizomycotina</taxon>
        <taxon>Dothideomycetes</taxon>
        <taxon>Pleosporomycetidae</taxon>
        <taxon>Pleosporales</taxon>
        <taxon>Pleosporineae</taxon>
        <taxon>Pleosporaceae</taxon>
        <taxon>Curvularia</taxon>
    </lineage>
</organism>
<keyword evidence="3" id="KW-1185">Reference proteome</keyword>
<protein>
    <submittedName>
        <fullName evidence="2">Uncharacterized protein</fullName>
    </submittedName>
</protein>
<name>A0A9P4TAA3_CURKU</name>
<proteinExistence type="predicted"/>
<reference evidence="2" key="1">
    <citation type="submission" date="2019-04" db="EMBL/GenBank/DDBJ databases">
        <title>Sequencing of skin fungus with MAO and IRED activity.</title>
        <authorList>
            <person name="Marsaioli A.J."/>
            <person name="Bonatto J.M.C."/>
            <person name="Reis Junior O."/>
        </authorList>
    </citation>
    <scope>NUCLEOTIDE SEQUENCE</scope>
    <source>
        <strain evidence="2">30M1</strain>
    </source>
</reference>
<dbReference type="AlphaFoldDB" id="A0A9P4TAA3"/>
<dbReference type="PANTHER" id="PTHR38119:SF1">
    <property type="entry name" value="BTB DOMAIN-CONTAINING PROTEIN"/>
    <property type="match status" value="1"/>
</dbReference>
<feature type="compositionally biased region" description="Low complexity" evidence="1">
    <location>
        <begin position="8"/>
        <end position="17"/>
    </location>
</feature>
<evidence type="ECO:0000313" key="3">
    <source>
        <dbReference type="Proteomes" id="UP000801428"/>
    </source>
</evidence>
<sequence>MVIKRSSSESPSLSQRSTIQRPLPPLPPLPSHHSARTSIATIATAYLDGDTSSEQVPFLEDPQIQKFLEIANEKRRTSELLLPIGANTIEDGLLSPVSNPEYSRESAISNFTSGYDRQRSSTATARHHSKPLESYPVYLSGDLVINPSPTKSTPNWQLHASTLSRHSTWFARSIQEQDEPIFGPLKSYAYNLREVDGHISLSCRAGDDSPHSLSIKFRDTAEKEAIFQAYDQVFGAFYNIAPQISSTDIKTATSQAEQILVVAQELGCTPIISAHIGNALLQYRQTLFKAILADAPRYLLLALALQNDFIYTESLIHLVGAYPCSPWPTPHSALPEDTRNLVARKAKELDRSVLEIERELLLLTIVHGPKDKPFNYYVSSEFDTWFVVQIFREQITTALREFDKTTPSLKRGSFFRKIRAGGSQYMAYEEVRDMLVRVMPSALDLLREDLADLKASASQIVEELARNELSLDVEDLAKSEITRAGKKIPVGWLTCAKVEKADIPWRAGVAECA</sequence>
<evidence type="ECO:0000256" key="1">
    <source>
        <dbReference type="SAM" id="MobiDB-lite"/>
    </source>
</evidence>
<gene>
    <name evidence="2" type="ORF">E8E13_004520</name>
</gene>
<evidence type="ECO:0000313" key="2">
    <source>
        <dbReference type="EMBL" id="KAF2999298.1"/>
    </source>
</evidence>
<dbReference type="OrthoDB" id="5280838at2759"/>
<accession>A0A9P4TAA3</accession>
<feature type="region of interest" description="Disordered" evidence="1">
    <location>
        <begin position="1"/>
        <end position="34"/>
    </location>
</feature>
<comment type="caution">
    <text evidence="2">The sequence shown here is derived from an EMBL/GenBank/DDBJ whole genome shotgun (WGS) entry which is preliminary data.</text>
</comment>
<dbReference type="Proteomes" id="UP000801428">
    <property type="component" value="Unassembled WGS sequence"/>
</dbReference>
<dbReference type="EMBL" id="SWKU01000017">
    <property type="protein sequence ID" value="KAF2999298.1"/>
    <property type="molecule type" value="Genomic_DNA"/>
</dbReference>
<dbReference type="PANTHER" id="PTHR38119">
    <property type="entry name" value="BTB DOMAIN-CONTAINING PROTEIN-RELATED"/>
    <property type="match status" value="1"/>
</dbReference>